<dbReference type="EC" id="3.2.1.39" evidence="3"/>
<dbReference type="Pfam" id="PF10287">
    <property type="entry name" value="YJL171C_Tos1_C"/>
    <property type="match status" value="1"/>
</dbReference>
<dbReference type="Pfam" id="PF10290">
    <property type="entry name" value="YJL171C_Tos1_N"/>
    <property type="match status" value="1"/>
</dbReference>
<dbReference type="Gene3D" id="2.60.120.200">
    <property type="match status" value="1"/>
</dbReference>
<dbReference type="GO" id="GO:0042973">
    <property type="term" value="F:glucan endo-1,3-beta-D-glucosidase activity"/>
    <property type="evidence" value="ECO:0007669"/>
    <property type="project" value="UniProtKB-EC"/>
</dbReference>
<dbReference type="Proteomes" id="UP000794436">
    <property type="component" value="Unassembled WGS sequence"/>
</dbReference>
<evidence type="ECO:0000256" key="7">
    <source>
        <dbReference type="ARBA" id="ARBA00023316"/>
    </source>
</evidence>
<evidence type="ECO:0000256" key="3">
    <source>
        <dbReference type="ARBA" id="ARBA00012780"/>
    </source>
</evidence>
<feature type="domain" description="Cell wall protein YJL171C/Tos1 C-terminal" evidence="9">
    <location>
        <begin position="148"/>
        <end position="383"/>
    </location>
</feature>
<evidence type="ECO:0000256" key="6">
    <source>
        <dbReference type="ARBA" id="ARBA00023295"/>
    </source>
</evidence>
<evidence type="ECO:0000259" key="9">
    <source>
        <dbReference type="Pfam" id="PF10287"/>
    </source>
</evidence>
<proteinExistence type="inferred from homology"/>
<dbReference type="AlphaFoldDB" id="A0A8K1C265"/>
<evidence type="ECO:0000256" key="1">
    <source>
        <dbReference type="ARBA" id="ARBA00000382"/>
    </source>
</evidence>
<keyword evidence="5" id="KW-0378">Hydrolase</keyword>
<keyword evidence="12" id="KW-1185">Reference proteome</keyword>
<dbReference type="EMBL" id="SPLM01000151">
    <property type="protein sequence ID" value="TMW54998.1"/>
    <property type="molecule type" value="Genomic_DNA"/>
</dbReference>
<feature type="signal peptide" evidence="8">
    <location>
        <begin position="1"/>
        <end position="25"/>
    </location>
</feature>
<organism evidence="11 12">
    <name type="scientific">Pythium oligandrum</name>
    <name type="common">Mycoparasitic fungus</name>
    <dbReference type="NCBI Taxonomy" id="41045"/>
    <lineage>
        <taxon>Eukaryota</taxon>
        <taxon>Sar</taxon>
        <taxon>Stramenopiles</taxon>
        <taxon>Oomycota</taxon>
        <taxon>Peronosporomycetes</taxon>
        <taxon>Pythiales</taxon>
        <taxon>Pythiaceae</taxon>
        <taxon>Pythium</taxon>
    </lineage>
</organism>
<evidence type="ECO:0000313" key="12">
    <source>
        <dbReference type="Proteomes" id="UP000794436"/>
    </source>
</evidence>
<dbReference type="PROSITE" id="PS51257">
    <property type="entry name" value="PROKAR_LIPOPROTEIN"/>
    <property type="match status" value="1"/>
</dbReference>
<dbReference type="PANTHER" id="PTHR31737:SF2">
    <property type="entry name" value="PROTEIN TOS1"/>
    <property type="match status" value="1"/>
</dbReference>
<gene>
    <name evidence="11" type="ORF">Poli38472_014769</name>
</gene>
<keyword evidence="4 8" id="KW-0732">Signal</keyword>
<protein>
    <recommendedName>
        <fullName evidence="3">glucan endo-1,3-beta-D-glucosidase</fullName>
        <ecNumber evidence="3">3.2.1.39</ecNumber>
    </recommendedName>
</protein>
<dbReference type="GO" id="GO:0071555">
    <property type="term" value="P:cell wall organization"/>
    <property type="evidence" value="ECO:0007669"/>
    <property type="project" value="UniProtKB-KW"/>
</dbReference>
<comment type="catalytic activity">
    <reaction evidence="1">
        <text>Hydrolysis of (1-&gt;3)-beta-D-glucosidic linkages in (1-&gt;3)-beta-D-glucans.</text>
        <dbReference type="EC" id="3.2.1.39"/>
    </reaction>
</comment>
<evidence type="ECO:0000256" key="5">
    <source>
        <dbReference type="ARBA" id="ARBA00022801"/>
    </source>
</evidence>
<comment type="similarity">
    <text evidence="2">Belongs to the PGA52 family.</text>
</comment>
<evidence type="ECO:0000259" key="10">
    <source>
        <dbReference type="Pfam" id="PF10290"/>
    </source>
</evidence>
<sequence length="386" mass="40761">MVSLSLRLIAVALGVVSCMTAPVMAQDATDADVAAIPASVHAPLIEPVAYEATDVAETESVTTYNNESLPILLAAAPASNRVKRSYSYKGKFAGNVAGSYDRVTALAGCKKTKINKKNGIGPLSDGVSMVFRGPMNIHNIAVYQPSNGKWNRVSSFAQGGKTVNMVFMNNKNIDYSGQNKHGPQGLATADGIGLSSNSVQFSGKLAEAKEPNKIGGGPGISTGAEVNILTGAKCNGQCIGFQGDNDYKGWSGGKKIFVTKVQMPKGGKPNQPAIWMLNAQVVHSGQYGCNCRGMGAAGGCGELDIAEVIETNAARDRVSAHYYFYDGTLNAPNGDNWGPRPTNAPTVYVTLMDESGEGLIKILELEDFDFGMTSISTDLFNQWVKA</sequence>
<reference evidence="11" key="1">
    <citation type="submission" date="2019-03" db="EMBL/GenBank/DDBJ databases">
        <title>Long read genome sequence of the mycoparasitic Pythium oligandrum ATCC 38472 isolated from sugarbeet rhizosphere.</title>
        <authorList>
            <person name="Gaulin E."/>
        </authorList>
    </citation>
    <scope>NUCLEOTIDE SEQUENCE</scope>
    <source>
        <strain evidence="11">ATCC 38472_TT</strain>
    </source>
</reference>
<evidence type="ECO:0000313" key="11">
    <source>
        <dbReference type="EMBL" id="TMW54998.1"/>
    </source>
</evidence>
<keyword evidence="7" id="KW-0961">Cell wall biogenesis/degradation</keyword>
<dbReference type="InterPro" id="IPR018807">
    <property type="entry name" value="YJL171C/Tos1_N"/>
</dbReference>
<feature type="chain" id="PRO_5035424993" description="glucan endo-1,3-beta-D-glucosidase" evidence="8">
    <location>
        <begin position="26"/>
        <end position="386"/>
    </location>
</feature>
<keyword evidence="6" id="KW-0326">Glycosidase</keyword>
<evidence type="ECO:0000256" key="2">
    <source>
        <dbReference type="ARBA" id="ARBA00006055"/>
    </source>
</evidence>
<name>A0A8K1C265_PYTOL</name>
<evidence type="ECO:0000256" key="8">
    <source>
        <dbReference type="SAM" id="SignalP"/>
    </source>
</evidence>
<feature type="domain" description="Cell wall protein YJL171C/Tos1 N-terminal" evidence="10">
    <location>
        <begin position="96"/>
        <end position="145"/>
    </location>
</feature>
<accession>A0A8K1C265</accession>
<dbReference type="InterPro" id="IPR018805">
    <property type="entry name" value="YJL171C/Tos1_C"/>
</dbReference>
<dbReference type="OrthoDB" id="118256at2759"/>
<comment type="caution">
    <text evidence="11">The sequence shown here is derived from an EMBL/GenBank/DDBJ whole genome shotgun (WGS) entry which is preliminary data.</text>
</comment>
<dbReference type="PANTHER" id="PTHR31737">
    <property type="entry name" value="PROTEIN TOS1"/>
    <property type="match status" value="1"/>
</dbReference>
<evidence type="ECO:0000256" key="4">
    <source>
        <dbReference type="ARBA" id="ARBA00022729"/>
    </source>
</evidence>